<gene>
    <name evidence="7 10" type="primary">flgK</name>
    <name evidence="10" type="ORF">HK107_13885</name>
</gene>
<dbReference type="PANTHER" id="PTHR30033">
    <property type="entry name" value="FLAGELLAR HOOK-ASSOCIATED PROTEIN 1"/>
    <property type="match status" value="1"/>
</dbReference>
<comment type="similarity">
    <text evidence="3 7">Belongs to the flagella basal body rod proteins family.</text>
</comment>
<dbReference type="GO" id="GO:0044780">
    <property type="term" value="P:bacterial-type flagellum assembly"/>
    <property type="evidence" value="ECO:0007669"/>
    <property type="project" value="InterPro"/>
</dbReference>
<evidence type="ECO:0000256" key="4">
    <source>
        <dbReference type="ARBA" id="ARBA00016244"/>
    </source>
</evidence>
<dbReference type="GO" id="GO:0009425">
    <property type="term" value="C:bacterial-type flagellum basal body"/>
    <property type="evidence" value="ECO:0007669"/>
    <property type="project" value="UniProtKB-SubCell"/>
</dbReference>
<evidence type="ECO:0000259" key="9">
    <source>
        <dbReference type="Pfam" id="PF22638"/>
    </source>
</evidence>
<dbReference type="NCBIfam" id="TIGR02492">
    <property type="entry name" value="flgK_ends"/>
    <property type="match status" value="1"/>
</dbReference>
<keyword evidence="11" id="KW-1185">Reference proteome</keyword>
<dbReference type="SUPFAM" id="SSF64518">
    <property type="entry name" value="Phase 1 flagellin"/>
    <property type="match status" value="1"/>
</dbReference>
<evidence type="ECO:0000313" key="11">
    <source>
        <dbReference type="Proteomes" id="UP000536835"/>
    </source>
</evidence>
<reference evidence="10 11" key="1">
    <citation type="submission" date="2020-05" db="EMBL/GenBank/DDBJ databases">
        <title>Parvularcula mediterraneae sp. nov., isolated from polypropylene straw from shallow seawater of the seashore of Laganas in Zakynthos island, Greece.</title>
        <authorList>
            <person name="Szabo I."/>
            <person name="Al-Omari J."/>
            <person name="Rado J."/>
            <person name="Szerdahelyi G.S."/>
        </authorList>
    </citation>
    <scope>NUCLEOTIDE SEQUENCE [LARGE SCALE GENOMIC DNA]</scope>
    <source>
        <strain evidence="10 11">ZS-1/3</strain>
    </source>
</reference>
<protein>
    <recommendedName>
        <fullName evidence="4 7">Flagellar hook-associated protein 1</fullName>
        <shortName evidence="7">HAP1</shortName>
    </recommendedName>
</protein>
<dbReference type="EMBL" id="JABFCX010000003">
    <property type="protein sequence ID" value="NNU17418.1"/>
    <property type="molecule type" value="Genomic_DNA"/>
</dbReference>
<organism evidence="10 11">
    <name type="scientific">Parvularcula mediterranea</name>
    <dbReference type="NCBI Taxonomy" id="2732508"/>
    <lineage>
        <taxon>Bacteria</taxon>
        <taxon>Pseudomonadati</taxon>
        <taxon>Pseudomonadota</taxon>
        <taxon>Alphaproteobacteria</taxon>
        <taxon>Parvularculales</taxon>
        <taxon>Parvularculaceae</taxon>
        <taxon>Parvularcula</taxon>
    </lineage>
</organism>
<dbReference type="InterPro" id="IPR053927">
    <property type="entry name" value="FlgK_helical"/>
</dbReference>
<dbReference type="PANTHER" id="PTHR30033:SF1">
    <property type="entry name" value="FLAGELLAR HOOK-ASSOCIATED PROTEIN 1"/>
    <property type="match status" value="1"/>
</dbReference>
<feature type="domain" description="Flagellar hook-associated protein FlgK helical" evidence="9">
    <location>
        <begin position="101"/>
        <end position="315"/>
    </location>
</feature>
<dbReference type="Pfam" id="PF22638">
    <property type="entry name" value="FlgK_D1"/>
    <property type="match status" value="1"/>
</dbReference>
<accession>A0A7Y3RNQ4</accession>
<evidence type="ECO:0000256" key="3">
    <source>
        <dbReference type="ARBA" id="ARBA00009677"/>
    </source>
</evidence>
<evidence type="ECO:0000256" key="6">
    <source>
        <dbReference type="ARBA" id="ARBA00023143"/>
    </source>
</evidence>
<dbReference type="Pfam" id="PF00460">
    <property type="entry name" value="Flg_bb_rod"/>
    <property type="match status" value="1"/>
</dbReference>
<feature type="domain" description="Flagellar basal body rod protein N-terminal" evidence="8">
    <location>
        <begin position="9"/>
        <end position="36"/>
    </location>
</feature>
<evidence type="ECO:0000256" key="7">
    <source>
        <dbReference type="RuleBase" id="RU362065"/>
    </source>
</evidence>
<evidence type="ECO:0000256" key="2">
    <source>
        <dbReference type="ARBA" id="ARBA00004613"/>
    </source>
</evidence>
<dbReference type="GO" id="GO:0005576">
    <property type="term" value="C:extracellular region"/>
    <property type="evidence" value="ECO:0007669"/>
    <property type="project" value="UniProtKB-SubCell"/>
</dbReference>
<dbReference type="GO" id="GO:0009424">
    <property type="term" value="C:bacterial-type flagellum hook"/>
    <property type="evidence" value="ECO:0007669"/>
    <property type="project" value="UniProtKB-UniRule"/>
</dbReference>
<name>A0A7Y3RNQ4_9PROT</name>
<sequence>MSLTTALFNAKSGLASTQRQVAGASDNIANARTPGYVAKEARISANNTAGIGTGVSADVVRSPVDSILLRDVRLEAAKLGTFDVRAAALSPLATASGNPEDERSVAFAVTKLETAFQELYDAPERTDLQRQVFFAARELTERLGTAQGAVQTGREAADRRIEEGVNSVNTALEGIADLNRKVAEGMADPSIDISGILDERDRLIDVVAEQIGIRTFTRDQGEVVITTTEGVTLLDGEPRELTFTRTTVIDASTRIDSIPSGLSGLQVDGFNIEPGPLGGPQALRSGAIAGNFLARDVDLIQYQSQIDALAKETIVLFQQADAQVAALRYGAFTGGPEAVVDVPGLFTDLGAGVDPAATDVDIIGLAGRIAVNDLVDPEAGGDLSRIRTGVVATFRDDAAEVDFSGGAGVATATAAYTNPASAQLAGFKDQLADFLDGLSSTRPLVPNGGLTSNVTLQNFAADLASGIQTDRANLENLADRTRTIFDTLENRRYNENGVNIDEESEKLLELEQAYAANAQVINIIARMFDELLARIA</sequence>
<evidence type="ECO:0000256" key="5">
    <source>
        <dbReference type="ARBA" id="ARBA00022525"/>
    </source>
</evidence>
<keyword evidence="10" id="KW-0969">Cilium</keyword>
<evidence type="ECO:0000259" key="8">
    <source>
        <dbReference type="Pfam" id="PF00460"/>
    </source>
</evidence>
<dbReference type="InterPro" id="IPR002371">
    <property type="entry name" value="FlgK"/>
</dbReference>
<proteinExistence type="inferred from homology"/>
<dbReference type="PRINTS" id="PR01005">
    <property type="entry name" value="FLGHOOKAP1"/>
</dbReference>
<dbReference type="AlphaFoldDB" id="A0A7Y3RNQ4"/>
<dbReference type="InterPro" id="IPR001444">
    <property type="entry name" value="Flag_bb_rod_N"/>
</dbReference>
<comment type="caution">
    <text evidence="10">The sequence shown here is derived from an EMBL/GenBank/DDBJ whole genome shotgun (WGS) entry which is preliminary data.</text>
</comment>
<keyword evidence="10" id="KW-0966">Cell projection</keyword>
<dbReference type="RefSeq" id="WP_173200828.1">
    <property type="nucleotide sequence ID" value="NZ_JABFCX010000003.1"/>
</dbReference>
<dbReference type="Proteomes" id="UP000536835">
    <property type="component" value="Unassembled WGS sequence"/>
</dbReference>
<keyword evidence="5 7" id="KW-0964">Secreted</keyword>
<evidence type="ECO:0000313" key="10">
    <source>
        <dbReference type="EMBL" id="NNU17418.1"/>
    </source>
</evidence>
<keyword evidence="10" id="KW-0282">Flagellum</keyword>
<dbReference type="GO" id="GO:0005198">
    <property type="term" value="F:structural molecule activity"/>
    <property type="evidence" value="ECO:0007669"/>
    <property type="project" value="UniProtKB-UniRule"/>
</dbReference>
<evidence type="ECO:0000256" key="1">
    <source>
        <dbReference type="ARBA" id="ARBA00004117"/>
    </source>
</evidence>
<keyword evidence="6 7" id="KW-0975">Bacterial flagellum</keyword>
<comment type="subcellular location">
    <subcellularLocation>
        <location evidence="1">Bacterial flagellum basal body</location>
    </subcellularLocation>
    <subcellularLocation>
        <location evidence="2 7">Secreted</location>
    </subcellularLocation>
</comment>